<evidence type="ECO:0000256" key="2">
    <source>
        <dbReference type="ARBA" id="ARBA00009601"/>
    </source>
</evidence>
<keyword evidence="8" id="KW-0067">ATP-binding</keyword>
<keyword evidence="6" id="KW-0547">Nucleotide-binding</keyword>
<evidence type="ECO:0000256" key="1">
    <source>
        <dbReference type="ARBA" id="ARBA00001946"/>
    </source>
</evidence>
<dbReference type="PANTHER" id="PTHR14217:SF1">
    <property type="entry name" value="INOSITOL-TETRAKISPHOSPHATE 1-KINASE"/>
    <property type="match status" value="1"/>
</dbReference>
<dbReference type="GO" id="GO:0052725">
    <property type="term" value="F:inositol-1,3,4-trisphosphate 6-kinase activity"/>
    <property type="evidence" value="ECO:0007669"/>
    <property type="project" value="InterPro"/>
</dbReference>
<dbReference type="GO" id="GO:0032957">
    <property type="term" value="P:inositol trisphosphate metabolic process"/>
    <property type="evidence" value="ECO:0007669"/>
    <property type="project" value="InterPro"/>
</dbReference>
<evidence type="ECO:0000256" key="9">
    <source>
        <dbReference type="ARBA" id="ARBA00022842"/>
    </source>
</evidence>
<accession>A0A8T2SCB8</accession>
<evidence type="ECO:0000259" key="10">
    <source>
        <dbReference type="Pfam" id="PF05770"/>
    </source>
</evidence>
<organism evidence="12 13">
    <name type="scientific">Ceratopteris richardii</name>
    <name type="common">Triangle waterfern</name>
    <dbReference type="NCBI Taxonomy" id="49495"/>
    <lineage>
        <taxon>Eukaryota</taxon>
        <taxon>Viridiplantae</taxon>
        <taxon>Streptophyta</taxon>
        <taxon>Embryophyta</taxon>
        <taxon>Tracheophyta</taxon>
        <taxon>Polypodiopsida</taxon>
        <taxon>Polypodiidae</taxon>
        <taxon>Polypodiales</taxon>
        <taxon>Pteridineae</taxon>
        <taxon>Pteridaceae</taxon>
        <taxon>Parkerioideae</taxon>
        <taxon>Ceratopteris</taxon>
    </lineage>
</organism>
<name>A0A8T2SCB8_CERRI</name>
<dbReference type="OrthoDB" id="25308at2759"/>
<dbReference type="PIRSF" id="PIRSF038163">
    <property type="entry name" value="ITPK_uncN"/>
    <property type="match status" value="1"/>
</dbReference>
<dbReference type="Pfam" id="PF05770">
    <property type="entry name" value="Ins134_P3_kin"/>
    <property type="match status" value="1"/>
</dbReference>
<keyword evidence="13" id="KW-1185">Reference proteome</keyword>
<evidence type="ECO:0000256" key="4">
    <source>
        <dbReference type="ARBA" id="ARBA00022679"/>
    </source>
</evidence>
<dbReference type="GO" id="GO:0000287">
    <property type="term" value="F:magnesium ion binding"/>
    <property type="evidence" value="ECO:0007669"/>
    <property type="project" value="InterPro"/>
</dbReference>
<keyword evidence="4" id="KW-0808">Transferase</keyword>
<comment type="caution">
    <text evidence="12">The sequence shown here is derived from an EMBL/GenBank/DDBJ whole genome shotgun (WGS) entry which is preliminary data.</text>
</comment>
<dbReference type="Gene3D" id="3.30.470.20">
    <property type="entry name" value="ATP-grasp fold, B domain"/>
    <property type="match status" value="1"/>
</dbReference>
<keyword evidence="7" id="KW-0418">Kinase</keyword>
<dbReference type="AlphaFoldDB" id="A0A8T2SCB8"/>
<evidence type="ECO:0000256" key="7">
    <source>
        <dbReference type="ARBA" id="ARBA00022777"/>
    </source>
</evidence>
<dbReference type="GO" id="GO:0052726">
    <property type="term" value="F:inositol-1,3,4-trisphosphate 5-kinase activity"/>
    <property type="evidence" value="ECO:0007669"/>
    <property type="project" value="InterPro"/>
</dbReference>
<evidence type="ECO:0000256" key="3">
    <source>
        <dbReference type="ARBA" id="ARBA00011245"/>
    </source>
</evidence>
<gene>
    <name evidence="12" type="ORF">KP509_20G000100</name>
</gene>
<reference evidence="12" key="1">
    <citation type="submission" date="2021-08" db="EMBL/GenBank/DDBJ databases">
        <title>WGS assembly of Ceratopteris richardii.</title>
        <authorList>
            <person name="Marchant D.B."/>
            <person name="Chen G."/>
            <person name="Jenkins J."/>
            <person name="Shu S."/>
            <person name="Leebens-Mack J."/>
            <person name="Grimwood J."/>
            <person name="Schmutz J."/>
            <person name="Soltis P."/>
            <person name="Soltis D."/>
            <person name="Chen Z.-H."/>
        </authorList>
    </citation>
    <scope>NUCLEOTIDE SEQUENCE</scope>
    <source>
        <strain evidence="12">Whitten #5841</strain>
        <tissue evidence="12">Leaf</tissue>
    </source>
</reference>
<evidence type="ECO:0000313" key="13">
    <source>
        <dbReference type="Proteomes" id="UP000825935"/>
    </source>
</evidence>
<dbReference type="InterPro" id="IPR041429">
    <property type="entry name" value="ITPK1_N"/>
</dbReference>
<dbReference type="Pfam" id="PF17927">
    <property type="entry name" value="Ins134_P3_kin_N"/>
    <property type="match status" value="1"/>
</dbReference>
<keyword evidence="5" id="KW-0479">Metal-binding</keyword>
<proteinExistence type="inferred from homology"/>
<dbReference type="EMBL" id="CM035425">
    <property type="protein sequence ID" value="KAH7330750.1"/>
    <property type="molecule type" value="Genomic_DNA"/>
</dbReference>
<evidence type="ECO:0000256" key="5">
    <source>
        <dbReference type="ARBA" id="ARBA00022723"/>
    </source>
</evidence>
<evidence type="ECO:0000256" key="8">
    <source>
        <dbReference type="ARBA" id="ARBA00022840"/>
    </source>
</evidence>
<dbReference type="GO" id="GO:0005524">
    <property type="term" value="F:ATP binding"/>
    <property type="evidence" value="ECO:0007669"/>
    <property type="project" value="UniProtKB-KW"/>
</dbReference>
<dbReference type="InterPro" id="IPR008656">
    <property type="entry name" value="Inositol_tetrakis-P_1-kinase"/>
</dbReference>
<keyword evidence="9" id="KW-0460">Magnesium</keyword>
<protein>
    <submittedName>
        <fullName evidence="12">Uncharacterized protein</fullName>
    </submittedName>
</protein>
<comment type="subunit">
    <text evidence="3">Monomer.</text>
</comment>
<dbReference type="InterPro" id="IPR040464">
    <property type="entry name" value="InsP(3)kin_ATP-grasp"/>
</dbReference>
<dbReference type="PANTHER" id="PTHR14217">
    <property type="entry name" value="INOSITOL-TETRAKISPHOSPHATE 1-KINASE"/>
    <property type="match status" value="1"/>
</dbReference>
<comment type="cofactor">
    <cofactor evidence="1">
        <name>Mg(2+)</name>
        <dbReference type="ChEBI" id="CHEBI:18420"/>
    </cofactor>
</comment>
<dbReference type="Proteomes" id="UP000825935">
    <property type="component" value="Chromosome 20"/>
</dbReference>
<sequence length="509" mass="56839">MLKVMETYDHHAGVQGVVLDGALFHHESSTADAHFEKLLFRLFYSHIRVGVLFCKSEGDKGIDFRLDKIDNYLLSDISIDIKKSSNNSVENALKEFSRAWELAATRCIFFSLSLKKSLKDELVNQGWHICLPVDNVNPMLDKTINHIQGLYNQIACINKESDQDLKIVGYSMKWSREMDFLKRGALPLNKLQKNLCFLPVNLDLPLSEQCKLLDIMLHKPTDEILNASLGEKGSLQDQIRLTDAMRQSIAFFRSHPEICVVDPIERILPLVDRALTQEILQGLPTADSQGSKRIRAPRYKRVLKFDCIPPSKILEDCGFSLPAIIKPQVACGVSNAHIMAVVFNEAGFLNLDVPTPSVIQEYVDHGSTLYKFYVIGENLFYSVRNSTPNAAVGMDSTASSGLPPVIVFDSLKSLPKNFRADQGSMSGDFASSQGSSGVDLELVSEAASWLQEKLKLTIFGFDVVIELATGDHVIIDMNFFPTFKDVDEQIAIPAFWNALLRAHAFHNAS</sequence>
<feature type="domain" description="Inositol 1,3,4-trisphosphate 5/6-kinase ATP-grasp" evidence="10">
    <location>
        <begin position="292"/>
        <end position="488"/>
    </location>
</feature>
<evidence type="ECO:0000313" key="12">
    <source>
        <dbReference type="EMBL" id="KAH7330750.1"/>
    </source>
</evidence>
<feature type="domain" description="Inositol-tetrakisphosphate 1-kinase N-terminal" evidence="11">
    <location>
        <begin position="167"/>
        <end position="267"/>
    </location>
</feature>
<evidence type="ECO:0000256" key="6">
    <source>
        <dbReference type="ARBA" id="ARBA00022741"/>
    </source>
</evidence>
<comment type="similarity">
    <text evidence="2">Belongs to the ITPK1 family.</text>
</comment>
<dbReference type="GO" id="GO:0047325">
    <property type="term" value="F:inositol-3,4,5,6-tetrakisphosphate 1-kinase activity"/>
    <property type="evidence" value="ECO:0007669"/>
    <property type="project" value="InterPro"/>
</dbReference>
<dbReference type="GO" id="GO:0005737">
    <property type="term" value="C:cytoplasm"/>
    <property type="evidence" value="ECO:0007669"/>
    <property type="project" value="TreeGrafter"/>
</dbReference>
<dbReference type="OMA" id="MHELERY"/>
<evidence type="ECO:0000259" key="11">
    <source>
        <dbReference type="Pfam" id="PF17927"/>
    </source>
</evidence>